<organism evidence="1 2">
    <name type="scientific">Anaerotignum lactatifermentans DSM 14214</name>
    <dbReference type="NCBI Taxonomy" id="1121323"/>
    <lineage>
        <taxon>Bacteria</taxon>
        <taxon>Bacillati</taxon>
        <taxon>Bacillota</taxon>
        <taxon>Clostridia</taxon>
        <taxon>Lachnospirales</taxon>
        <taxon>Anaerotignaceae</taxon>
        <taxon>Anaerotignum</taxon>
    </lineage>
</organism>
<dbReference type="SUPFAM" id="SSF142535">
    <property type="entry name" value="AF0625-like"/>
    <property type="match status" value="1"/>
</dbReference>
<dbReference type="EMBL" id="FRAH01000068">
    <property type="protein sequence ID" value="SHL11842.1"/>
    <property type="molecule type" value="Genomic_DNA"/>
</dbReference>
<dbReference type="AlphaFoldDB" id="A0A1M6Y0S0"/>
<reference evidence="1 2" key="1">
    <citation type="submission" date="2016-11" db="EMBL/GenBank/DDBJ databases">
        <authorList>
            <person name="Jaros S."/>
            <person name="Januszkiewicz K."/>
            <person name="Wedrychowicz H."/>
        </authorList>
    </citation>
    <scope>NUCLEOTIDE SEQUENCE [LARGE SCALE GENOMIC DNA]</scope>
    <source>
        <strain evidence="1 2">DSM 14214</strain>
    </source>
</reference>
<name>A0A1M6Y0S0_9FIRM</name>
<dbReference type="OrthoDB" id="996097at2"/>
<dbReference type="Proteomes" id="UP000183975">
    <property type="component" value="Unassembled WGS sequence"/>
</dbReference>
<dbReference type="InterPro" id="IPR007508">
    <property type="entry name" value="DtdA"/>
</dbReference>
<keyword evidence="2" id="KW-1185">Reference proteome</keyword>
<sequence>MSGKKAVYFINVNRDFGYVSYLVWDCLQEEGFLQKETDMIFDGNPVMAYEDQAGNTFYFAPTQTAICLDYNKYLPDMNKYFADCDVSGMVTWHEGERAPEKVLTVHSLGDLPSGVFGAAKPRLMRNLMLAVEKNRKELGLEDYHVATEATHWSGVYHGEGDPTLLTKFPVAMMDIEVGSEPDSWNNKEAARALARSLTQIFEDDGKKVHQILCVGGVHFEPNFAEAVFTQWGEDETFGVTHILANQWLVSGHYEDETGIQRASDCIDAIDGGVEAIFFHDKMKGCYKDLVRALGAKYQIPIYKHQKLRTPAELEWTK</sequence>
<gene>
    <name evidence="1" type="ORF">SAMN02745138_02902</name>
</gene>
<dbReference type="Pfam" id="PF04414">
    <property type="entry name" value="tRNA_deacylase"/>
    <property type="match status" value="1"/>
</dbReference>
<evidence type="ECO:0000313" key="2">
    <source>
        <dbReference type="Proteomes" id="UP000183975"/>
    </source>
</evidence>
<dbReference type="RefSeq" id="WP_072852962.1">
    <property type="nucleotide sequence ID" value="NZ_FRAH01000068.1"/>
</dbReference>
<evidence type="ECO:0000313" key="1">
    <source>
        <dbReference type="EMBL" id="SHL11842.1"/>
    </source>
</evidence>
<protein>
    <submittedName>
        <fullName evidence="1">D-aminoacyl-tRNA deacylase</fullName>
    </submittedName>
</protein>
<dbReference type="GO" id="GO:0051499">
    <property type="term" value="F:D-aminoacyl-tRNA deacylase activity"/>
    <property type="evidence" value="ECO:0007669"/>
    <property type="project" value="InterPro"/>
</dbReference>
<proteinExistence type="predicted"/>
<dbReference type="Gene3D" id="3.40.630.50">
    <property type="entry name" value="AF0625-like"/>
    <property type="match status" value="1"/>
</dbReference>
<accession>A0A1M6Y0S0</accession>